<keyword evidence="1" id="KW-1133">Transmembrane helix</keyword>
<name>A0A653C4W6_CALMS</name>
<protein>
    <submittedName>
        <fullName evidence="2">Uncharacterized protein</fullName>
    </submittedName>
</protein>
<evidence type="ECO:0000256" key="1">
    <source>
        <dbReference type="SAM" id="Phobius"/>
    </source>
</evidence>
<feature type="transmembrane region" description="Helical" evidence="1">
    <location>
        <begin position="47"/>
        <end position="66"/>
    </location>
</feature>
<sequence>MELTINNPRSAGSVSCHFNMSCLPYQGGNPNNFSSKPNDTLFSNRPLPIWLLAVLLLTILLCSPNCPPLLSKLWRLSGIVRLIKCLF</sequence>
<reference evidence="2 3" key="1">
    <citation type="submission" date="2019-01" db="EMBL/GenBank/DDBJ databases">
        <authorList>
            <person name="Sayadi A."/>
        </authorList>
    </citation>
    <scope>NUCLEOTIDE SEQUENCE [LARGE SCALE GENOMIC DNA]</scope>
</reference>
<dbReference type="Proteomes" id="UP000410492">
    <property type="component" value="Unassembled WGS sequence"/>
</dbReference>
<dbReference type="EMBL" id="CAACVG010006962">
    <property type="protein sequence ID" value="VEN42793.1"/>
    <property type="molecule type" value="Genomic_DNA"/>
</dbReference>
<keyword evidence="3" id="KW-1185">Reference proteome</keyword>
<keyword evidence="1" id="KW-0812">Transmembrane</keyword>
<organism evidence="2 3">
    <name type="scientific">Callosobruchus maculatus</name>
    <name type="common">Southern cowpea weevil</name>
    <name type="synonym">Pulse bruchid</name>
    <dbReference type="NCBI Taxonomy" id="64391"/>
    <lineage>
        <taxon>Eukaryota</taxon>
        <taxon>Metazoa</taxon>
        <taxon>Ecdysozoa</taxon>
        <taxon>Arthropoda</taxon>
        <taxon>Hexapoda</taxon>
        <taxon>Insecta</taxon>
        <taxon>Pterygota</taxon>
        <taxon>Neoptera</taxon>
        <taxon>Endopterygota</taxon>
        <taxon>Coleoptera</taxon>
        <taxon>Polyphaga</taxon>
        <taxon>Cucujiformia</taxon>
        <taxon>Chrysomeloidea</taxon>
        <taxon>Chrysomelidae</taxon>
        <taxon>Bruchinae</taxon>
        <taxon>Bruchini</taxon>
        <taxon>Callosobruchus</taxon>
    </lineage>
</organism>
<proteinExistence type="predicted"/>
<evidence type="ECO:0000313" key="3">
    <source>
        <dbReference type="Proteomes" id="UP000410492"/>
    </source>
</evidence>
<dbReference type="AlphaFoldDB" id="A0A653C4W6"/>
<accession>A0A653C4W6</accession>
<gene>
    <name evidence="2" type="ORF">CALMAC_LOCUS6157</name>
</gene>
<keyword evidence="1" id="KW-0472">Membrane</keyword>
<evidence type="ECO:0000313" key="2">
    <source>
        <dbReference type="EMBL" id="VEN42793.1"/>
    </source>
</evidence>